<protein>
    <submittedName>
        <fullName evidence="7">SCO family protein</fullName>
    </submittedName>
</protein>
<accession>A0A4Y5Z0E4</accession>
<evidence type="ECO:0000256" key="4">
    <source>
        <dbReference type="PIRSR" id="PIRSR603782-2"/>
    </source>
</evidence>
<reference evidence="7 8" key="1">
    <citation type="submission" date="2019-06" db="EMBL/GenBank/DDBJ databases">
        <title>A complete genome sequence for Luteibacter pinisoli MAH-14.</title>
        <authorList>
            <person name="Baltrus D.A."/>
        </authorList>
    </citation>
    <scope>NUCLEOTIDE SEQUENCE [LARGE SCALE GENOMIC DNA]</scope>
    <source>
        <strain evidence="7 8">MAH-14</strain>
    </source>
</reference>
<evidence type="ECO:0000256" key="3">
    <source>
        <dbReference type="PIRSR" id="PIRSR603782-1"/>
    </source>
</evidence>
<feature type="domain" description="Thioredoxin" evidence="6">
    <location>
        <begin position="8"/>
        <end position="180"/>
    </location>
</feature>
<keyword evidence="4" id="KW-1015">Disulfide bond</keyword>
<sequence>MTRWLVFLGLLAAMPDTPAATPDVGGPFHLVDQDGHAVSDRTYRGKPLLMYFGYTSCPDICPVDVAKVVQVARSVREATGVDVTPVFVTIDPERDTAARMKAYVRAFGPDVVGLTGSADQIRQVTDAYHVYFNKVPANGSYLMDHSTVLYLVGPEGTLLDHFGRKVPEQDVAARVAATLKAHR</sequence>
<dbReference type="KEGG" id="lpy:FIV34_06135"/>
<dbReference type="SUPFAM" id="SSF52833">
    <property type="entry name" value="Thioredoxin-like"/>
    <property type="match status" value="1"/>
</dbReference>
<keyword evidence="3" id="KW-0479">Metal-binding</keyword>
<organism evidence="7 8">
    <name type="scientific">Luteibacter pinisoli</name>
    <dbReference type="NCBI Taxonomy" id="2589080"/>
    <lineage>
        <taxon>Bacteria</taxon>
        <taxon>Pseudomonadati</taxon>
        <taxon>Pseudomonadota</taxon>
        <taxon>Gammaproteobacteria</taxon>
        <taxon>Lysobacterales</taxon>
        <taxon>Rhodanobacteraceae</taxon>
        <taxon>Luteibacter</taxon>
    </lineage>
</organism>
<dbReference type="PANTHER" id="PTHR12151:SF25">
    <property type="entry name" value="LINALOOL DEHYDRATASE_ISOMERASE DOMAIN-CONTAINING PROTEIN"/>
    <property type="match status" value="1"/>
</dbReference>
<feature type="signal peptide" evidence="5">
    <location>
        <begin position="1"/>
        <end position="19"/>
    </location>
</feature>
<evidence type="ECO:0000256" key="2">
    <source>
        <dbReference type="ARBA" id="ARBA00023008"/>
    </source>
</evidence>
<dbReference type="FunFam" id="3.40.30.10:FF:000013">
    <property type="entry name" value="Blast:Protein SCO1 homolog, mitochondrial"/>
    <property type="match status" value="1"/>
</dbReference>
<gene>
    <name evidence="7" type="ORF">FIV34_06135</name>
</gene>
<evidence type="ECO:0000313" key="7">
    <source>
        <dbReference type="EMBL" id="QDE38810.1"/>
    </source>
</evidence>
<dbReference type="Proteomes" id="UP000316093">
    <property type="component" value="Chromosome"/>
</dbReference>
<dbReference type="GO" id="GO:0046872">
    <property type="term" value="F:metal ion binding"/>
    <property type="evidence" value="ECO:0007669"/>
    <property type="project" value="UniProtKB-KW"/>
</dbReference>
<name>A0A4Y5Z0E4_9GAMM</name>
<feature type="chain" id="PRO_5021402452" evidence="5">
    <location>
        <begin position="20"/>
        <end position="183"/>
    </location>
</feature>
<feature type="disulfide bond" description="Redox-active" evidence="4">
    <location>
        <begin position="57"/>
        <end position="61"/>
    </location>
</feature>
<keyword evidence="2 3" id="KW-0186">Copper</keyword>
<dbReference type="OrthoDB" id="9790194at2"/>
<feature type="binding site" evidence="3">
    <location>
        <position position="57"/>
    </location>
    <ligand>
        <name>Cu cation</name>
        <dbReference type="ChEBI" id="CHEBI:23378"/>
    </ligand>
</feature>
<dbReference type="InterPro" id="IPR003782">
    <property type="entry name" value="SCO1/SenC"/>
</dbReference>
<dbReference type="CDD" id="cd02968">
    <property type="entry name" value="SCO"/>
    <property type="match status" value="1"/>
</dbReference>
<dbReference type="AlphaFoldDB" id="A0A4Y5Z0E4"/>
<evidence type="ECO:0000313" key="8">
    <source>
        <dbReference type="Proteomes" id="UP000316093"/>
    </source>
</evidence>
<proteinExistence type="inferred from homology"/>
<evidence type="ECO:0000256" key="1">
    <source>
        <dbReference type="ARBA" id="ARBA00010996"/>
    </source>
</evidence>
<dbReference type="InterPro" id="IPR036249">
    <property type="entry name" value="Thioredoxin-like_sf"/>
</dbReference>
<dbReference type="Gene3D" id="3.40.30.10">
    <property type="entry name" value="Glutaredoxin"/>
    <property type="match status" value="1"/>
</dbReference>
<dbReference type="InterPro" id="IPR013766">
    <property type="entry name" value="Thioredoxin_domain"/>
</dbReference>
<dbReference type="EMBL" id="CP041046">
    <property type="protein sequence ID" value="QDE38810.1"/>
    <property type="molecule type" value="Genomic_DNA"/>
</dbReference>
<evidence type="ECO:0000256" key="5">
    <source>
        <dbReference type="SAM" id="SignalP"/>
    </source>
</evidence>
<dbReference type="PANTHER" id="PTHR12151">
    <property type="entry name" value="ELECTRON TRANSPORT PROTIN SCO1/SENC FAMILY MEMBER"/>
    <property type="match status" value="1"/>
</dbReference>
<feature type="binding site" evidence="3">
    <location>
        <position position="145"/>
    </location>
    <ligand>
        <name>Cu cation</name>
        <dbReference type="ChEBI" id="CHEBI:23378"/>
    </ligand>
</feature>
<keyword evidence="5" id="KW-0732">Signal</keyword>
<keyword evidence="8" id="KW-1185">Reference proteome</keyword>
<evidence type="ECO:0000259" key="6">
    <source>
        <dbReference type="PROSITE" id="PS51352"/>
    </source>
</evidence>
<dbReference type="Pfam" id="PF02630">
    <property type="entry name" value="SCO1-SenC"/>
    <property type="match status" value="1"/>
</dbReference>
<comment type="similarity">
    <text evidence="1">Belongs to the SCO1/2 family.</text>
</comment>
<feature type="binding site" evidence="3">
    <location>
        <position position="61"/>
    </location>
    <ligand>
        <name>Cu cation</name>
        <dbReference type="ChEBI" id="CHEBI:23378"/>
    </ligand>
</feature>
<dbReference type="PROSITE" id="PS51352">
    <property type="entry name" value="THIOREDOXIN_2"/>
    <property type="match status" value="1"/>
</dbReference>
<dbReference type="RefSeq" id="WP_139980690.1">
    <property type="nucleotide sequence ID" value="NZ_CP041046.1"/>
</dbReference>